<dbReference type="InterPro" id="IPR038727">
    <property type="entry name" value="NadR/Ttd14_AAA_dom"/>
</dbReference>
<dbReference type="Proteomes" id="UP001172778">
    <property type="component" value="Unassembled WGS sequence"/>
</dbReference>
<name>A0ABT7DV02_9NEIS</name>
<dbReference type="Gene3D" id="3.40.50.620">
    <property type="entry name" value="HUPs"/>
    <property type="match status" value="1"/>
</dbReference>
<dbReference type="InterPro" id="IPR052735">
    <property type="entry name" value="NAD_biosynth-regulator"/>
</dbReference>
<feature type="domain" description="NadR/Ttd14 AAA" evidence="1">
    <location>
        <begin position="163"/>
        <end position="319"/>
    </location>
</feature>
<gene>
    <name evidence="2" type="ORF">PZA18_06295</name>
</gene>
<dbReference type="EMBL" id="JARRAF010000005">
    <property type="protein sequence ID" value="MDK2123654.1"/>
    <property type="molecule type" value="Genomic_DNA"/>
</dbReference>
<protein>
    <submittedName>
        <fullName evidence="2">AAA family ATPase</fullName>
    </submittedName>
</protein>
<sequence>MSERFTHALIVGKCAPPHRGHQLVIDTALAEATRVTLLIWSNPDFPSMPNAVRAAWIRELYPPLLFPQLTIHVADYPPVNSEPDIVHREYVRQWAVRHHLSDVDVVYTSEDYGDGFAAHMGVTHRPVDRGRTRVPISGTQLRADPHHWREFLDPLVYRHFVERVVFLGAESTGKSTLTRSLADTYQTSMVPEFGDEVFRREGGCLQPHHYLEIAHGHRALEDAAALQAKRFLFCDTNAITTLSWAFLLNRSAPDELFQLADECQRRYRHVFVCADDFGHVQNGWRANTEVRHAHQGLILYDLARRGIRYHYLEGTLPQRINRVCDVLELRA</sequence>
<evidence type="ECO:0000313" key="3">
    <source>
        <dbReference type="Proteomes" id="UP001172778"/>
    </source>
</evidence>
<dbReference type="RefSeq" id="WP_284099951.1">
    <property type="nucleotide sequence ID" value="NZ_JARRAF010000005.1"/>
</dbReference>
<dbReference type="PANTHER" id="PTHR37512">
    <property type="entry name" value="TRIFUNCTIONAL NAD BIOSYNTHESIS/REGULATOR PROTEIN NADR"/>
    <property type="match status" value="1"/>
</dbReference>
<dbReference type="SUPFAM" id="SSF52540">
    <property type="entry name" value="P-loop containing nucleoside triphosphate hydrolases"/>
    <property type="match status" value="1"/>
</dbReference>
<dbReference type="PANTHER" id="PTHR37512:SF1">
    <property type="entry name" value="NADR_TTD14 AAA DOMAIN-CONTAINING PROTEIN"/>
    <property type="match status" value="1"/>
</dbReference>
<evidence type="ECO:0000313" key="2">
    <source>
        <dbReference type="EMBL" id="MDK2123654.1"/>
    </source>
</evidence>
<evidence type="ECO:0000259" key="1">
    <source>
        <dbReference type="Pfam" id="PF13521"/>
    </source>
</evidence>
<dbReference type="SUPFAM" id="SSF52374">
    <property type="entry name" value="Nucleotidylyl transferase"/>
    <property type="match status" value="1"/>
</dbReference>
<organism evidence="2 3">
    <name type="scientific">Parachitinimonas caeni</name>
    <dbReference type="NCBI Taxonomy" id="3031301"/>
    <lineage>
        <taxon>Bacteria</taxon>
        <taxon>Pseudomonadati</taxon>
        <taxon>Pseudomonadota</taxon>
        <taxon>Betaproteobacteria</taxon>
        <taxon>Neisseriales</taxon>
        <taxon>Chitinibacteraceae</taxon>
        <taxon>Parachitinimonas</taxon>
    </lineage>
</organism>
<accession>A0ABT7DV02</accession>
<dbReference type="Pfam" id="PF13521">
    <property type="entry name" value="AAA_28"/>
    <property type="match status" value="1"/>
</dbReference>
<proteinExistence type="predicted"/>
<keyword evidence="3" id="KW-1185">Reference proteome</keyword>
<dbReference type="Gene3D" id="3.40.50.300">
    <property type="entry name" value="P-loop containing nucleotide triphosphate hydrolases"/>
    <property type="match status" value="1"/>
</dbReference>
<comment type="caution">
    <text evidence="2">The sequence shown here is derived from an EMBL/GenBank/DDBJ whole genome shotgun (WGS) entry which is preliminary data.</text>
</comment>
<dbReference type="InterPro" id="IPR014729">
    <property type="entry name" value="Rossmann-like_a/b/a_fold"/>
</dbReference>
<dbReference type="InterPro" id="IPR027417">
    <property type="entry name" value="P-loop_NTPase"/>
</dbReference>
<reference evidence="2" key="1">
    <citation type="submission" date="2023-03" db="EMBL/GenBank/DDBJ databases">
        <title>Chitinimonas shenzhenensis gen. nov., sp. nov., a novel member of family Burkholderiaceae isolated from activated sludge collected in Shen Zhen, China.</title>
        <authorList>
            <person name="Wang X."/>
        </authorList>
    </citation>
    <scope>NUCLEOTIDE SEQUENCE</scope>
    <source>
        <strain evidence="2">DQS-5</strain>
    </source>
</reference>